<feature type="signal peptide" evidence="1">
    <location>
        <begin position="1"/>
        <end position="18"/>
    </location>
</feature>
<comment type="caution">
    <text evidence="2">The sequence shown here is derived from an EMBL/GenBank/DDBJ whole genome shotgun (WGS) entry which is preliminary data.</text>
</comment>
<proteinExistence type="predicted"/>
<feature type="chain" id="PRO_5046183022" evidence="1">
    <location>
        <begin position="19"/>
        <end position="153"/>
    </location>
</feature>
<accession>A0ABQ7TJG8</accession>
<evidence type="ECO:0000313" key="2">
    <source>
        <dbReference type="EMBL" id="KAH0629773.1"/>
    </source>
</evidence>
<keyword evidence="1" id="KW-0732">Signal</keyword>
<reference evidence="2 3" key="1">
    <citation type="journal article" date="2022" name="Gigascience">
        <title>A chromosome-level genome assembly and annotation of the desert horned lizard, Phrynosoma platyrhinos, provides insight into chromosomal rearrangements among reptiles.</title>
        <authorList>
            <person name="Koochekian N."/>
            <person name="Ascanio A."/>
            <person name="Farleigh K."/>
            <person name="Card D.C."/>
            <person name="Schield D.R."/>
            <person name="Castoe T.A."/>
            <person name="Jezkova T."/>
        </authorList>
    </citation>
    <scope>NUCLEOTIDE SEQUENCE [LARGE SCALE GENOMIC DNA]</scope>
    <source>
        <strain evidence="2">NK-2021</strain>
    </source>
</reference>
<gene>
    <name evidence="2" type="ORF">JD844_012137</name>
</gene>
<dbReference type="Proteomes" id="UP000826234">
    <property type="component" value="Unassembled WGS sequence"/>
</dbReference>
<evidence type="ECO:0000313" key="3">
    <source>
        <dbReference type="Proteomes" id="UP000826234"/>
    </source>
</evidence>
<protein>
    <submittedName>
        <fullName evidence="2">Uncharacterized protein</fullName>
    </submittedName>
</protein>
<sequence>MLLVQILLLLRNAELALASTNKWTGAAHAGVYQNPLLARLITLFTVLRRKKKCIRYLQGEGRCASPVSSDGSAIDSPPSPLDVLQCIPSAFTPDKLAAPADLTPQNLANPFPISAPIKTATSTSRLTSKCSAVPHIPAAPSESSGYSVLSIGT</sequence>
<name>A0ABQ7TJG8_PHRPL</name>
<organism evidence="2 3">
    <name type="scientific">Phrynosoma platyrhinos</name>
    <name type="common">Desert horned lizard</name>
    <dbReference type="NCBI Taxonomy" id="52577"/>
    <lineage>
        <taxon>Eukaryota</taxon>
        <taxon>Metazoa</taxon>
        <taxon>Chordata</taxon>
        <taxon>Craniata</taxon>
        <taxon>Vertebrata</taxon>
        <taxon>Euteleostomi</taxon>
        <taxon>Lepidosauria</taxon>
        <taxon>Squamata</taxon>
        <taxon>Bifurcata</taxon>
        <taxon>Unidentata</taxon>
        <taxon>Episquamata</taxon>
        <taxon>Toxicofera</taxon>
        <taxon>Iguania</taxon>
        <taxon>Phrynosomatidae</taxon>
        <taxon>Phrynosomatinae</taxon>
        <taxon>Phrynosoma</taxon>
    </lineage>
</organism>
<keyword evidence="3" id="KW-1185">Reference proteome</keyword>
<evidence type="ECO:0000256" key="1">
    <source>
        <dbReference type="SAM" id="SignalP"/>
    </source>
</evidence>
<dbReference type="EMBL" id="JAIPUX010000439">
    <property type="protein sequence ID" value="KAH0629773.1"/>
    <property type="molecule type" value="Genomic_DNA"/>
</dbReference>